<dbReference type="InterPro" id="IPR009057">
    <property type="entry name" value="Homeodomain-like_sf"/>
</dbReference>
<dbReference type="InterPro" id="IPR003593">
    <property type="entry name" value="AAA+_ATPase"/>
</dbReference>
<dbReference type="SMART" id="SM00448">
    <property type="entry name" value="REC"/>
    <property type="match status" value="1"/>
</dbReference>
<dbReference type="Pfam" id="PF02954">
    <property type="entry name" value="HTH_8"/>
    <property type="match status" value="1"/>
</dbReference>
<dbReference type="InterPro" id="IPR002197">
    <property type="entry name" value="HTH_Fis"/>
</dbReference>
<evidence type="ECO:0000313" key="8">
    <source>
        <dbReference type="EMBL" id="ABC27595.1"/>
    </source>
</evidence>
<evidence type="ECO:0000256" key="5">
    <source>
        <dbReference type="PROSITE-ProRule" id="PRU00169"/>
    </source>
</evidence>
<dbReference type="KEGG" id="hch:HCH_00696"/>
<gene>
    <name evidence="8" type="ordered locus">HCH_00696</name>
</gene>
<dbReference type="SMART" id="SM00382">
    <property type="entry name" value="AAA"/>
    <property type="match status" value="1"/>
</dbReference>
<dbReference type="Gene3D" id="1.10.8.60">
    <property type="match status" value="1"/>
</dbReference>
<dbReference type="HOGENOM" id="CLU_000445_0_6_6"/>
<dbReference type="GO" id="GO:0005524">
    <property type="term" value="F:ATP binding"/>
    <property type="evidence" value="ECO:0007669"/>
    <property type="project" value="UniProtKB-KW"/>
</dbReference>
<dbReference type="GO" id="GO:0006355">
    <property type="term" value="P:regulation of DNA-templated transcription"/>
    <property type="evidence" value="ECO:0007669"/>
    <property type="project" value="InterPro"/>
</dbReference>
<dbReference type="PRINTS" id="PR01590">
    <property type="entry name" value="HTHFIS"/>
</dbReference>
<keyword evidence="9" id="KW-1185">Reference proteome</keyword>
<dbReference type="InterPro" id="IPR058031">
    <property type="entry name" value="AAA_lid_NorR"/>
</dbReference>
<keyword evidence="5" id="KW-0597">Phosphoprotein</keyword>
<keyword evidence="3" id="KW-0805">Transcription regulation</keyword>
<dbReference type="InterPro" id="IPR011006">
    <property type="entry name" value="CheY-like_superfamily"/>
</dbReference>
<dbReference type="RefSeq" id="WP_011394672.1">
    <property type="nucleotide sequence ID" value="NC_007645.1"/>
</dbReference>
<dbReference type="InterPro" id="IPR001789">
    <property type="entry name" value="Sig_transdc_resp-reg_receiver"/>
</dbReference>
<dbReference type="PANTHER" id="PTHR32071:SF122">
    <property type="entry name" value="SIGMA FACTOR"/>
    <property type="match status" value="1"/>
</dbReference>
<keyword evidence="2" id="KW-0067">ATP-binding</keyword>
<dbReference type="eggNOG" id="COG2204">
    <property type="taxonomic scope" value="Bacteria"/>
</dbReference>
<dbReference type="InterPro" id="IPR025943">
    <property type="entry name" value="Sigma_54_int_dom_ATP-bd_2"/>
</dbReference>
<dbReference type="CDD" id="cd00009">
    <property type="entry name" value="AAA"/>
    <property type="match status" value="1"/>
</dbReference>
<evidence type="ECO:0000256" key="3">
    <source>
        <dbReference type="ARBA" id="ARBA00023015"/>
    </source>
</evidence>
<dbReference type="SUPFAM" id="SSF46689">
    <property type="entry name" value="Homeodomain-like"/>
    <property type="match status" value="1"/>
</dbReference>
<dbReference type="InterPro" id="IPR027417">
    <property type="entry name" value="P-loop_NTPase"/>
</dbReference>
<evidence type="ECO:0000256" key="4">
    <source>
        <dbReference type="ARBA" id="ARBA00023163"/>
    </source>
</evidence>
<evidence type="ECO:0000256" key="2">
    <source>
        <dbReference type="ARBA" id="ARBA00022840"/>
    </source>
</evidence>
<dbReference type="FunFam" id="3.40.50.300:FF:000006">
    <property type="entry name" value="DNA-binding transcriptional regulator NtrC"/>
    <property type="match status" value="1"/>
</dbReference>
<proteinExistence type="predicted"/>
<keyword evidence="4" id="KW-0804">Transcription</keyword>
<dbReference type="OrthoDB" id="9804019at2"/>
<organism evidence="8 9">
    <name type="scientific">Hahella chejuensis (strain KCTC 2396)</name>
    <dbReference type="NCBI Taxonomy" id="349521"/>
    <lineage>
        <taxon>Bacteria</taxon>
        <taxon>Pseudomonadati</taxon>
        <taxon>Pseudomonadota</taxon>
        <taxon>Gammaproteobacteria</taxon>
        <taxon>Oceanospirillales</taxon>
        <taxon>Hahellaceae</taxon>
        <taxon>Hahella</taxon>
    </lineage>
</organism>
<dbReference type="Pfam" id="PF25601">
    <property type="entry name" value="AAA_lid_14"/>
    <property type="match status" value="1"/>
</dbReference>
<feature type="domain" description="Response regulatory" evidence="7">
    <location>
        <begin position="5"/>
        <end position="119"/>
    </location>
</feature>
<evidence type="ECO:0000313" key="9">
    <source>
        <dbReference type="Proteomes" id="UP000000238"/>
    </source>
</evidence>
<dbReference type="Gene3D" id="3.40.50.300">
    <property type="entry name" value="P-loop containing nucleotide triphosphate hydrolases"/>
    <property type="match status" value="1"/>
</dbReference>
<feature type="domain" description="Sigma-54 factor interaction" evidence="6">
    <location>
        <begin position="146"/>
        <end position="374"/>
    </location>
</feature>
<dbReference type="AlphaFoldDB" id="Q2SP29"/>
<dbReference type="Proteomes" id="UP000000238">
    <property type="component" value="Chromosome"/>
</dbReference>
<dbReference type="PROSITE" id="PS50110">
    <property type="entry name" value="RESPONSE_REGULATORY"/>
    <property type="match status" value="1"/>
</dbReference>
<dbReference type="SUPFAM" id="SSF52540">
    <property type="entry name" value="P-loop containing nucleoside triphosphate hydrolases"/>
    <property type="match status" value="1"/>
</dbReference>
<dbReference type="Gene3D" id="3.40.50.2300">
    <property type="match status" value="1"/>
</dbReference>
<dbReference type="GO" id="GO:0043565">
    <property type="term" value="F:sequence-specific DNA binding"/>
    <property type="evidence" value="ECO:0007669"/>
    <property type="project" value="InterPro"/>
</dbReference>
<feature type="modified residue" description="4-aspartylphosphate" evidence="5">
    <location>
        <position position="54"/>
    </location>
</feature>
<sequence>MSAAKILIVDDESAFCELCALWLEQAGYEVSSCGDAESARRLFNEQDFDLVLQDLALPPTFLPEEGLQLIALYADTPVVVLTGHDEKELAIKAMQAGAWDFIGKPVDPDMLRVVAQRAIERRRLAKEVERLRRVVGRPPESDDLGLIGASASMDALRELVRRIAPTDVPVLIQGPSGTGKEVIAQALHRLSQRSGEAFISVHCGAIPGELLESELFGYKKGAFTGADKDRKGLLFMADKGTLFLDEIGEMPLPMQVKLLRVLQEGCYYPVGSREVEHIDVRLVSATNRNLPKAVEEGSFRDDLYYRIKGLTLMTPPLQERRSDIPLLVRHFLQGMARKSGRELQVDGETMRWFCAHPWPGAVRELKNTLESAAAICMGDVLTMQEVNLISGTASVPTAQIKGDTLDEQVSSLEIHLIQQALSEQQGNKTRAAAQLGLTRQGLLKKMARYGVGG</sequence>
<dbReference type="PROSITE" id="PS00676">
    <property type="entry name" value="SIGMA54_INTERACT_2"/>
    <property type="match status" value="1"/>
</dbReference>
<dbReference type="Pfam" id="PF00072">
    <property type="entry name" value="Response_reg"/>
    <property type="match status" value="1"/>
</dbReference>
<keyword evidence="1" id="KW-0547">Nucleotide-binding</keyword>
<dbReference type="GO" id="GO:0000160">
    <property type="term" value="P:phosphorelay signal transduction system"/>
    <property type="evidence" value="ECO:0007669"/>
    <property type="project" value="InterPro"/>
</dbReference>
<dbReference type="PANTHER" id="PTHR32071">
    <property type="entry name" value="TRANSCRIPTIONAL REGULATORY PROTEIN"/>
    <property type="match status" value="1"/>
</dbReference>
<dbReference type="PROSITE" id="PS50045">
    <property type="entry name" value="SIGMA54_INTERACT_4"/>
    <property type="match status" value="1"/>
</dbReference>
<dbReference type="InterPro" id="IPR002078">
    <property type="entry name" value="Sigma_54_int"/>
</dbReference>
<evidence type="ECO:0000256" key="1">
    <source>
        <dbReference type="ARBA" id="ARBA00022741"/>
    </source>
</evidence>
<dbReference type="Pfam" id="PF00158">
    <property type="entry name" value="Sigma54_activat"/>
    <property type="match status" value="1"/>
</dbReference>
<reference evidence="8 9" key="1">
    <citation type="journal article" date="2005" name="Nucleic Acids Res.">
        <title>Genomic blueprint of Hahella chejuensis, a marine microbe producing an algicidal agent.</title>
        <authorList>
            <person name="Jeong H."/>
            <person name="Yim J.H."/>
            <person name="Lee C."/>
            <person name="Choi S.-H."/>
            <person name="Park Y.K."/>
            <person name="Yoon S.H."/>
            <person name="Hur C.-G."/>
            <person name="Kang H.-Y."/>
            <person name="Kim D."/>
            <person name="Lee H.H."/>
            <person name="Park K.H."/>
            <person name="Park S.-H."/>
            <person name="Park H.-S."/>
            <person name="Lee H.K."/>
            <person name="Oh T.K."/>
            <person name="Kim J.F."/>
        </authorList>
    </citation>
    <scope>NUCLEOTIDE SEQUENCE [LARGE SCALE GENOMIC DNA]</scope>
    <source>
        <strain evidence="8 9">KCTC 2396</strain>
    </source>
</reference>
<protein>
    <submittedName>
        <fullName evidence="8">Sigma 54-dependent transcriptional activator containing CheY-like receiver domain</fullName>
    </submittedName>
</protein>
<dbReference type="Gene3D" id="1.10.10.60">
    <property type="entry name" value="Homeodomain-like"/>
    <property type="match status" value="1"/>
</dbReference>
<evidence type="ECO:0000259" key="6">
    <source>
        <dbReference type="PROSITE" id="PS50045"/>
    </source>
</evidence>
<dbReference type="EMBL" id="CP000155">
    <property type="protein sequence ID" value="ABC27595.1"/>
    <property type="molecule type" value="Genomic_DNA"/>
</dbReference>
<dbReference type="SUPFAM" id="SSF52172">
    <property type="entry name" value="CheY-like"/>
    <property type="match status" value="1"/>
</dbReference>
<dbReference type="STRING" id="349521.HCH_00696"/>
<name>Q2SP29_HAHCH</name>
<accession>Q2SP29</accession>
<evidence type="ECO:0000259" key="7">
    <source>
        <dbReference type="PROSITE" id="PS50110"/>
    </source>
</evidence>